<evidence type="ECO:0000256" key="1">
    <source>
        <dbReference type="SAM" id="MobiDB-lite"/>
    </source>
</evidence>
<feature type="region of interest" description="Disordered" evidence="1">
    <location>
        <begin position="1"/>
        <end position="78"/>
    </location>
</feature>
<protein>
    <submittedName>
        <fullName evidence="2">Uncharacterized protein</fullName>
    </submittedName>
</protein>
<dbReference type="GeneID" id="70235749"/>
<name>A0A9P8T4C4_9ASCO</name>
<dbReference type="EMBL" id="JAEUBE010000295">
    <property type="protein sequence ID" value="KAH3665596.1"/>
    <property type="molecule type" value="Genomic_DNA"/>
</dbReference>
<accession>A0A9P8T4C4</accession>
<proteinExistence type="predicted"/>
<gene>
    <name evidence="2" type="ORF">OGAPHI_003784</name>
</gene>
<evidence type="ECO:0000313" key="3">
    <source>
        <dbReference type="Proteomes" id="UP000769157"/>
    </source>
</evidence>
<evidence type="ECO:0000313" key="2">
    <source>
        <dbReference type="EMBL" id="KAH3665596.1"/>
    </source>
</evidence>
<dbReference type="AlphaFoldDB" id="A0A9P8T4C4"/>
<feature type="compositionally biased region" description="Basic residues" evidence="1">
    <location>
        <begin position="8"/>
        <end position="22"/>
    </location>
</feature>
<dbReference type="Proteomes" id="UP000769157">
    <property type="component" value="Unassembled WGS sequence"/>
</dbReference>
<sequence length="196" mass="22851">MGLEPPSKRRPRSRRLRFKRSSSTKSSTDSDEEPRPTPRLPPPRTRSRTSHTNSQPHYEFGPSINGYRFVSTDPGQKPFQDVNFHRHINGYSAELPDVPQKDDPYKSRDNKYQRYLNQWKDIDLEAQFPPVPVDGGEVSFQSVASFIPKDQLKAERVRWHPDRILSRVSESRKSILSELVTRTFQVINQVYEESLQ</sequence>
<keyword evidence="3" id="KW-1185">Reference proteome</keyword>
<dbReference type="RefSeq" id="XP_046060800.1">
    <property type="nucleotide sequence ID" value="XM_046204791.1"/>
</dbReference>
<comment type="caution">
    <text evidence="2">The sequence shown here is derived from an EMBL/GenBank/DDBJ whole genome shotgun (WGS) entry which is preliminary data.</text>
</comment>
<organism evidence="2 3">
    <name type="scientific">Ogataea philodendri</name>
    <dbReference type="NCBI Taxonomy" id="1378263"/>
    <lineage>
        <taxon>Eukaryota</taxon>
        <taxon>Fungi</taxon>
        <taxon>Dikarya</taxon>
        <taxon>Ascomycota</taxon>
        <taxon>Saccharomycotina</taxon>
        <taxon>Pichiomycetes</taxon>
        <taxon>Pichiales</taxon>
        <taxon>Pichiaceae</taxon>
        <taxon>Ogataea</taxon>
    </lineage>
</organism>
<dbReference type="OrthoDB" id="412109at2759"/>
<reference evidence="2" key="2">
    <citation type="submission" date="2021-01" db="EMBL/GenBank/DDBJ databases">
        <authorList>
            <person name="Schikora-Tamarit M.A."/>
        </authorList>
    </citation>
    <scope>NUCLEOTIDE SEQUENCE</scope>
    <source>
        <strain evidence="2">CBS6075</strain>
    </source>
</reference>
<reference evidence="2" key="1">
    <citation type="journal article" date="2021" name="Open Biol.">
        <title>Shared evolutionary footprints suggest mitochondrial oxidative damage underlies multiple complex I losses in fungi.</title>
        <authorList>
            <person name="Schikora-Tamarit M.A."/>
            <person name="Marcet-Houben M."/>
            <person name="Nosek J."/>
            <person name="Gabaldon T."/>
        </authorList>
    </citation>
    <scope>NUCLEOTIDE SEQUENCE</scope>
    <source>
        <strain evidence="2">CBS6075</strain>
    </source>
</reference>